<dbReference type="RefSeq" id="WP_032072026.1">
    <property type="nucleotide sequence ID" value="NZ_MVKQ01000120.1"/>
</dbReference>
<dbReference type="PANTHER" id="PTHR13696:SF96">
    <property type="entry name" value="COBQ_COBB_MIND_PARA NUCLEOTIDE BINDING DOMAIN-CONTAINING PROTEIN"/>
    <property type="match status" value="1"/>
</dbReference>
<feature type="domain" description="CobQ/CobB/MinD/ParA nucleotide binding" evidence="1">
    <location>
        <begin position="4"/>
        <end position="181"/>
    </location>
</feature>
<dbReference type="Gene3D" id="3.40.50.300">
    <property type="entry name" value="P-loop containing nucleotide triphosphate hydrolases"/>
    <property type="match status" value="1"/>
</dbReference>
<dbReference type="PIRSF" id="PIRSF009320">
    <property type="entry name" value="Nuc_binding_HP_1000"/>
    <property type="match status" value="1"/>
</dbReference>
<accession>A0AAI9EM64</accession>
<sequence>MSIIMVLGQRGGAMKSVCSQNIAVELAHRGHSVCLVDADPGGTTANFGAYREEEGLEPAIFCIQKHGKITKTLQELDTKYDYVIVDVQGNIDPTRTQEMRSGLLAADIALAPFRPTQDHRDSIVEVQELIDAAKDFNSKLKTFCMISIAPTHTAREQDITFTKEKLAEFSSMQVLDTVAYNRVVYSDAYAMGRGVREMNDPKAKQEMTALVDELLEKANGK</sequence>
<dbReference type="EMBL" id="HG803186">
    <property type="protein sequence ID" value="CDM12504.1"/>
    <property type="molecule type" value="Genomic_DNA"/>
</dbReference>
<dbReference type="Pfam" id="PF01656">
    <property type="entry name" value="CbiA"/>
    <property type="match status" value="1"/>
</dbReference>
<evidence type="ECO:0000259" key="1">
    <source>
        <dbReference type="Pfam" id="PF01656"/>
    </source>
</evidence>
<dbReference type="AlphaFoldDB" id="A0AAI9EM64"/>
<reference evidence="2" key="2">
    <citation type="submission" date="2014-01" db="EMBL/GenBank/DDBJ databases">
        <authorList>
            <person name="Hammerl J."/>
        </authorList>
    </citation>
    <scope>NUCLEOTIDE SEQUENCE</scope>
    <source>
        <strain evidence="2">48/10</strain>
        <plasmid evidence="2">p48/10</plasmid>
    </source>
</reference>
<dbReference type="InterPro" id="IPR027417">
    <property type="entry name" value="P-loop_NTPase"/>
</dbReference>
<evidence type="ECO:0000313" key="2">
    <source>
        <dbReference type="EMBL" id="CDM12504.1"/>
    </source>
</evidence>
<proteinExistence type="predicted"/>
<dbReference type="SUPFAM" id="SSF52540">
    <property type="entry name" value="P-loop containing nucleoside triphosphate hydrolases"/>
    <property type="match status" value="1"/>
</dbReference>
<organism evidence="2">
    <name type="scientific">Vibrio vulnificus</name>
    <dbReference type="NCBI Taxonomy" id="672"/>
    <lineage>
        <taxon>Bacteria</taxon>
        <taxon>Pseudomonadati</taxon>
        <taxon>Pseudomonadota</taxon>
        <taxon>Gammaproteobacteria</taxon>
        <taxon>Vibrionales</taxon>
        <taxon>Vibrionaceae</taxon>
        <taxon>Vibrio</taxon>
    </lineage>
</organism>
<dbReference type="InterPro" id="IPR002586">
    <property type="entry name" value="CobQ/CobB/MinD/ParA_Nub-bd_dom"/>
</dbReference>
<dbReference type="InterPro" id="IPR050678">
    <property type="entry name" value="DNA_Partitioning_ATPase"/>
</dbReference>
<name>A0AAI9EM64_VIBVL</name>
<reference evidence="2" key="1">
    <citation type="journal article" date="2014" name="Genome Announc.">
        <title>Complete Nucleotide Sequence of pVv01, a P1-Like Plasmid Prophage of Vibrio vulnificus.</title>
        <authorList>
            <person name="Hammerl J.A."/>
            <person name="Klevanskaa K."/>
            <person name="Strauch E."/>
            <person name="Hertwig S."/>
        </authorList>
    </citation>
    <scope>NUCLEOTIDE SEQUENCE</scope>
    <source>
        <strain evidence="2">48/10</strain>
    </source>
</reference>
<geneLocation type="plasmid" evidence="2">
    <name>p48/10</name>
</geneLocation>
<keyword evidence="2" id="KW-0614">Plasmid</keyword>
<dbReference type="PANTHER" id="PTHR13696">
    <property type="entry name" value="P-LOOP CONTAINING NUCLEOSIDE TRIPHOSPHATE HYDROLASE"/>
    <property type="match status" value="1"/>
</dbReference>
<protein>
    <submittedName>
        <fullName evidence="2">Partitioning protein (ParA)</fullName>
    </submittedName>
</protein>
<dbReference type="CDD" id="cd02042">
    <property type="entry name" value="ParAB_family"/>
    <property type="match status" value="1"/>
</dbReference>